<dbReference type="InterPro" id="IPR013032">
    <property type="entry name" value="EGF-like_CS"/>
</dbReference>
<keyword evidence="4 9" id="KW-0245">EGF-like domain</keyword>
<dbReference type="Pfam" id="PF12661">
    <property type="entry name" value="hEGF"/>
    <property type="match status" value="1"/>
</dbReference>
<dbReference type="InterPro" id="IPR050969">
    <property type="entry name" value="Dev_Signal_Modulators"/>
</dbReference>
<dbReference type="PROSITE" id="PS00022">
    <property type="entry name" value="EGF_1"/>
    <property type="match status" value="2"/>
</dbReference>
<dbReference type="InterPro" id="IPR038677">
    <property type="entry name" value="WIF_sf"/>
</dbReference>
<dbReference type="Gene3D" id="2.10.25.10">
    <property type="entry name" value="Laminin"/>
    <property type="match status" value="4"/>
</dbReference>
<dbReference type="GO" id="GO:0009986">
    <property type="term" value="C:cell surface"/>
    <property type="evidence" value="ECO:0007669"/>
    <property type="project" value="TreeGrafter"/>
</dbReference>
<dbReference type="PROSITE" id="PS01186">
    <property type="entry name" value="EGF_2"/>
    <property type="match status" value="2"/>
</dbReference>
<evidence type="ECO:0000256" key="9">
    <source>
        <dbReference type="PROSITE-ProRule" id="PRU00076"/>
    </source>
</evidence>
<dbReference type="AlphaFoldDB" id="A0AAU7E8Z9"/>
<dbReference type="InterPro" id="IPR003306">
    <property type="entry name" value="WIF"/>
</dbReference>
<evidence type="ECO:0000259" key="12">
    <source>
        <dbReference type="PROSITE" id="PS50026"/>
    </source>
</evidence>
<feature type="region of interest" description="Disordered" evidence="10">
    <location>
        <begin position="348"/>
        <end position="370"/>
    </location>
</feature>
<dbReference type="Pfam" id="PF25024">
    <property type="entry name" value="EGF_TEN"/>
    <property type="match status" value="1"/>
</dbReference>
<accession>A0AAU7E8Z9</accession>
<evidence type="ECO:0000256" key="1">
    <source>
        <dbReference type="ARBA" id="ARBA00004613"/>
    </source>
</evidence>
<evidence type="ECO:0000256" key="3">
    <source>
        <dbReference type="ARBA" id="ARBA00022525"/>
    </source>
</evidence>
<dbReference type="PROSITE" id="PS50026">
    <property type="entry name" value="EGF_3"/>
    <property type="match status" value="2"/>
</dbReference>
<feature type="domain" description="EGF-like" evidence="12">
    <location>
        <begin position="280"/>
        <end position="312"/>
    </location>
</feature>
<keyword evidence="6" id="KW-0677">Repeat</keyword>
<evidence type="ECO:0000256" key="8">
    <source>
        <dbReference type="ARBA" id="ARBA00023180"/>
    </source>
</evidence>
<dbReference type="Pfam" id="PF02019">
    <property type="entry name" value="WIF"/>
    <property type="match status" value="1"/>
</dbReference>
<evidence type="ECO:0000256" key="11">
    <source>
        <dbReference type="SAM" id="SignalP"/>
    </source>
</evidence>
<protein>
    <submittedName>
        <fullName evidence="14">Wnt inhibitory factor protein</fullName>
    </submittedName>
</protein>
<keyword evidence="7 9" id="KW-1015">Disulfide bond</keyword>
<keyword evidence="8" id="KW-0325">Glycoprotein</keyword>
<dbReference type="FunFam" id="2.10.25.10:FF:000020">
    <property type="entry name" value="Latent-transforming growth factor beta-binding protein 1"/>
    <property type="match status" value="1"/>
</dbReference>
<evidence type="ECO:0000256" key="10">
    <source>
        <dbReference type="SAM" id="MobiDB-lite"/>
    </source>
</evidence>
<dbReference type="SMART" id="SM00181">
    <property type="entry name" value="EGF"/>
    <property type="match status" value="5"/>
</dbReference>
<evidence type="ECO:0000256" key="7">
    <source>
        <dbReference type="ARBA" id="ARBA00023157"/>
    </source>
</evidence>
<dbReference type="PANTHER" id="PTHR14949:SF32">
    <property type="entry name" value="WNT INHIBITORY FACTOR 1"/>
    <property type="match status" value="1"/>
</dbReference>
<dbReference type="PANTHER" id="PTHR14949">
    <property type="entry name" value="EGF-LIKE-DOMAIN, MULTIPLE 7, 8"/>
    <property type="match status" value="1"/>
</dbReference>
<dbReference type="SUPFAM" id="SSF57196">
    <property type="entry name" value="EGF/Laminin"/>
    <property type="match status" value="1"/>
</dbReference>
<evidence type="ECO:0000256" key="5">
    <source>
        <dbReference type="ARBA" id="ARBA00022729"/>
    </source>
</evidence>
<comment type="caution">
    <text evidence="9">Lacks conserved residue(s) required for the propagation of feature annotation.</text>
</comment>
<name>A0AAU7E8Z9_TERTR</name>
<keyword evidence="2" id="KW-0217">Developmental protein</keyword>
<evidence type="ECO:0000256" key="4">
    <source>
        <dbReference type="ARBA" id="ARBA00022536"/>
    </source>
</evidence>
<evidence type="ECO:0000259" key="13">
    <source>
        <dbReference type="PROSITE" id="PS50814"/>
    </source>
</evidence>
<evidence type="ECO:0000313" key="14">
    <source>
        <dbReference type="EMBL" id="XBK48608.1"/>
    </source>
</evidence>
<evidence type="ECO:0000256" key="6">
    <source>
        <dbReference type="ARBA" id="ARBA00022737"/>
    </source>
</evidence>
<dbReference type="Gene3D" id="2.60.40.2170">
    <property type="entry name" value="Wnt, WIF domain"/>
    <property type="match status" value="1"/>
</dbReference>
<feature type="disulfide bond" evidence="9">
    <location>
        <begin position="302"/>
        <end position="311"/>
    </location>
</feature>
<dbReference type="GO" id="GO:0005102">
    <property type="term" value="F:signaling receptor binding"/>
    <property type="evidence" value="ECO:0007669"/>
    <property type="project" value="TreeGrafter"/>
</dbReference>
<dbReference type="EMBL" id="PP860515">
    <property type="protein sequence ID" value="XBK48608.1"/>
    <property type="molecule type" value="mRNA"/>
</dbReference>
<gene>
    <name evidence="14" type="primary">wif</name>
</gene>
<keyword evidence="5 11" id="KW-0732">Signal</keyword>
<sequence>MRGLVPTLLFLVGLLMKDSFGRQYRNRYRSRTRISLLSMWIDETQMAEFLGRPMKIPIVNNGIVLPYFKNKGFFQSLPVIPPEIDVVRLRWVARIDQYSYWFQNLKSEDDEILYKPLLSIPLTGRIPPKETEFQIAIPCTGKKSGIVAFEIDVYIFRQNIPISGSPIKLRLSKRCKALNPGKTQRSICNLDCQNGGICSQQKTCICMQGYSGKLCEKATCSPVCLNNGSCIAPNQCKCQHGYAGSNCERAKCSRPCYNGGRCIGPDQCLCSKGFHGLNCQLSSCGYPCSNGGRCMGQNNCVCPTGYGGQLCEIPKCYRSCGLHGMCVDVGVCRCELGWHGRYCNKKSKHNRHHRKRRKDRKKRNRKHLSR</sequence>
<keyword evidence="3" id="KW-0964">Secreted</keyword>
<dbReference type="InterPro" id="IPR000742">
    <property type="entry name" value="EGF"/>
</dbReference>
<feature type="domain" description="WIF" evidence="13">
    <location>
        <begin position="39"/>
        <end position="175"/>
    </location>
</feature>
<feature type="chain" id="PRO_5043380565" evidence="11">
    <location>
        <begin position="22"/>
        <end position="370"/>
    </location>
</feature>
<feature type="disulfide bond" evidence="9">
    <location>
        <begin position="220"/>
        <end position="230"/>
    </location>
</feature>
<comment type="subcellular location">
    <subcellularLocation>
        <location evidence="1">Secreted</location>
    </subcellularLocation>
</comment>
<dbReference type="SMART" id="SM00469">
    <property type="entry name" value="WIF"/>
    <property type="match status" value="1"/>
</dbReference>
<reference evidence="14" key="1">
    <citation type="submission" date="2024-06" db="EMBL/GenBank/DDBJ databases">
        <title>Combinatorial Wnt signaling landscape during brachiopod anteroposterior patterning.</title>
        <authorList>
            <person name="Vellutini B.C."/>
            <person name="Martin-Duran J.M."/>
            <person name="Borve A."/>
            <person name="Hejnol A."/>
        </authorList>
    </citation>
    <scope>NUCLEOTIDE SEQUENCE</scope>
</reference>
<dbReference type="GO" id="GO:0005576">
    <property type="term" value="C:extracellular region"/>
    <property type="evidence" value="ECO:0007669"/>
    <property type="project" value="UniProtKB-SubCell"/>
</dbReference>
<feature type="signal peptide" evidence="11">
    <location>
        <begin position="1"/>
        <end position="21"/>
    </location>
</feature>
<feature type="disulfide bond" evidence="9">
    <location>
        <begin position="238"/>
        <end position="247"/>
    </location>
</feature>
<evidence type="ECO:0000256" key="2">
    <source>
        <dbReference type="ARBA" id="ARBA00022473"/>
    </source>
</evidence>
<dbReference type="PROSITE" id="PS50814">
    <property type="entry name" value="WIF"/>
    <property type="match status" value="1"/>
</dbReference>
<feature type="domain" description="EGF-like" evidence="12">
    <location>
        <begin position="216"/>
        <end position="248"/>
    </location>
</feature>
<proteinExistence type="evidence at transcript level"/>
<feature type="disulfide bond" evidence="9">
    <location>
        <begin position="284"/>
        <end position="294"/>
    </location>
</feature>
<organism evidence="14">
    <name type="scientific">Terebratalia transversa</name>
    <name type="common">Transverse lampshell</name>
    <dbReference type="NCBI Taxonomy" id="34513"/>
    <lineage>
        <taxon>Eukaryota</taxon>
        <taxon>Metazoa</taxon>
        <taxon>Spiralia</taxon>
        <taxon>Lophotrochozoa</taxon>
        <taxon>Brachiopoda</taxon>
        <taxon>Rhynchonelliformea</taxon>
        <taxon>Rhynchonellata</taxon>
        <taxon>Terebratellidina</taxon>
        <taxon>Laqueoidea</taxon>
        <taxon>Laqueidae</taxon>
        <taxon>Terebratalia</taxon>
    </lineage>
</organism>